<dbReference type="AlphaFoldDB" id="A0A974NED3"/>
<dbReference type="Proteomes" id="UP000595278">
    <property type="component" value="Chromosome"/>
</dbReference>
<dbReference type="EMBL" id="CP067393">
    <property type="protein sequence ID" value="QQP85096.1"/>
    <property type="molecule type" value="Genomic_DNA"/>
</dbReference>
<dbReference type="KEGG" id="eaz:JHT90_11980"/>
<evidence type="ECO:0000313" key="2">
    <source>
        <dbReference type="Proteomes" id="UP000595278"/>
    </source>
</evidence>
<organism evidence="1 2">
    <name type="scientific">Entomomonas asaccharolytica</name>
    <dbReference type="NCBI Taxonomy" id="2785331"/>
    <lineage>
        <taxon>Bacteria</taxon>
        <taxon>Pseudomonadati</taxon>
        <taxon>Pseudomonadota</taxon>
        <taxon>Gammaproteobacteria</taxon>
        <taxon>Pseudomonadales</taxon>
        <taxon>Pseudomonadaceae</taxon>
        <taxon>Entomomonas</taxon>
    </lineage>
</organism>
<protein>
    <submittedName>
        <fullName evidence="1">Uncharacterized protein</fullName>
    </submittedName>
</protein>
<evidence type="ECO:0000313" key="1">
    <source>
        <dbReference type="EMBL" id="QQP85096.1"/>
    </source>
</evidence>
<dbReference type="RefSeq" id="WP_201091257.1">
    <property type="nucleotide sequence ID" value="NZ_CP067393.1"/>
</dbReference>
<reference evidence="1 2" key="1">
    <citation type="submission" date="2021-01" db="EMBL/GenBank/DDBJ databases">
        <title>Entomomonas sp. F2A isolated from a house cricket (Acheta domesticus).</title>
        <authorList>
            <person name="Spergser J."/>
            <person name="Busse H.-J."/>
        </authorList>
    </citation>
    <scope>NUCLEOTIDE SEQUENCE [LARGE SCALE GENOMIC DNA]</scope>
    <source>
        <strain evidence="1 2">F2A</strain>
    </source>
</reference>
<gene>
    <name evidence="1" type="ORF">JHT90_11980</name>
</gene>
<proteinExistence type="predicted"/>
<name>A0A974NED3_9GAMM</name>
<keyword evidence="2" id="KW-1185">Reference proteome</keyword>
<sequence length="121" mass="13814">MSLLDKSLINNLTLPVDYQYYTHAFGYNRQTITNQKNNEIQSLLENTKCSLIIPNDYKINAASYAVNGLVGNNLTADIDLYAAIERKDWNEVSRIYQTVFRPHLKKFAEETILKALAKQAA</sequence>
<accession>A0A974NED3</accession>